<organism evidence="2 3">
    <name type="scientific">Delftia lacustris</name>
    <dbReference type="NCBI Taxonomy" id="558537"/>
    <lineage>
        <taxon>Bacteria</taxon>
        <taxon>Pseudomonadati</taxon>
        <taxon>Pseudomonadota</taxon>
        <taxon>Betaproteobacteria</taxon>
        <taxon>Burkholderiales</taxon>
        <taxon>Comamonadaceae</taxon>
        <taxon>Delftia</taxon>
    </lineage>
</organism>
<keyword evidence="1" id="KW-1133">Transmembrane helix</keyword>
<keyword evidence="1" id="KW-0472">Membrane</keyword>
<protein>
    <submittedName>
        <fullName evidence="2">Uncharacterized protein</fullName>
    </submittedName>
</protein>
<sequence>MHQHDEIPDPPPLAWLIAMLLGISLLCLQATLDDEPGKAPPATVSALACPGMHAEWLDERQVECHREKP</sequence>
<name>A0A1H3SXW6_9BURK</name>
<accession>A0A1H3SXW6</accession>
<dbReference type="Proteomes" id="UP000183417">
    <property type="component" value="Unassembled WGS sequence"/>
</dbReference>
<dbReference type="AlphaFoldDB" id="A0A1H3SXW6"/>
<proteinExistence type="predicted"/>
<evidence type="ECO:0000313" key="3">
    <source>
        <dbReference type="Proteomes" id="UP000183417"/>
    </source>
</evidence>
<dbReference type="RefSeq" id="WP_074923354.1">
    <property type="nucleotide sequence ID" value="NZ_CP141274.1"/>
</dbReference>
<dbReference type="GeneID" id="94692769"/>
<gene>
    <name evidence="2" type="ORF">SAMN05421547_1243</name>
</gene>
<dbReference type="EMBL" id="FNPE01000024">
    <property type="protein sequence ID" value="SDZ42973.1"/>
    <property type="molecule type" value="Genomic_DNA"/>
</dbReference>
<feature type="transmembrane region" description="Helical" evidence="1">
    <location>
        <begin position="12"/>
        <end position="32"/>
    </location>
</feature>
<keyword evidence="1" id="KW-0812">Transmembrane</keyword>
<evidence type="ECO:0000256" key="1">
    <source>
        <dbReference type="SAM" id="Phobius"/>
    </source>
</evidence>
<evidence type="ECO:0000313" key="2">
    <source>
        <dbReference type="EMBL" id="SDZ42973.1"/>
    </source>
</evidence>
<reference evidence="2 3" key="1">
    <citation type="submission" date="2016-10" db="EMBL/GenBank/DDBJ databases">
        <authorList>
            <person name="de Groot N.N."/>
        </authorList>
    </citation>
    <scope>NUCLEOTIDE SEQUENCE [LARGE SCALE GENOMIC DNA]</scope>
    <source>
        <strain evidence="2 3">LMG 24775</strain>
    </source>
</reference>